<feature type="transmembrane region" description="Helical" evidence="7">
    <location>
        <begin position="342"/>
        <end position="361"/>
    </location>
</feature>
<feature type="transmembrane region" description="Helical" evidence="7">
    <location>
        <begin position="141"/>
        <end position="168"/>
    </location>
</feature>
<keyword evidence="5 7" id="KW-1133">Transmembrane helix</keyword>
<dbReference type="InterPro" id="IPR010656">
    <property type="entry name" value="DctM"/>
</dbReference>
<feature type="transmembrane region" description="Helical" evidence="7">
    <location>
        <begin position="52"/>
        <end position="75"/>
    </location>
</feature>
<sequence length="450" mass="47371">MGLGFIALLVFIGLIIVWTTLVKRSIGEAMIIGFIITALFGGKDALNMIWDGIVFGATNEVLFAALAFVFMAYVIDKTGIITKLINILNSLLGRLPGGPSHVETAGSALFGVISGSGSGNTATTGSVTIPWMIKSNWPKDLAATVAAGNAGLGIALPPSSSMFILLGFAPIAAVVSEGDLYFALLIGGLYQVFYRILLTFWFVKKYNIKTLSVDNLEPLKNTFLLGWKSLFIFFGILIPLTVTIGPFSEKLIANPNIGADAIDSISLLVWVPILITLISMIIGYKNLPRTFTGWNEFLHGATSKFSVIGVLLLFAFAASENLNQLGLGEDLSSIMTSLNMPNWLVILVVGILIVLVAGPLSGTATLTAIGLVAFSALVSAGVNPTVAVVAILMFASTEGASPPSSAPIFIASGIAGAEPGKTFAPLIAYYVIPIFIIGFLIALEILPIPI</sequence>
<protein>
    <submittedName>
        <fullName evidence="9">TRAP transporter large permease subunit</fullName>
    </submittedName>
</protein>
<comment type="caution">
    <text evidence="9">The sequence shown here is derived from an EMBL/GenBank/DDBJ whole genome shotgun (WGS) entry which is preliminary data.</text>
</comment>
<feature type="transmembrane region" description="Helical" evidence="7">
    <location>
        <begin position="427"/>
        <end position="446"/>
    </location>
</feature>
<feature type="transmembrane region" description="Helical" evidence="7">
    <location>
        <begin position="265"/>
        <end position="284"/>
    </location>
</feature>
<evidence type="ECO:0000256" key="6">
    <source>
        <dbReference type="ARBA" id="ARBA00023136"/>
    </source>
</evidence>
<organism evidence="9 10">
    <name type="scientific">Psychrobacillus mangrovi</name>
    <dbReference type="NCBI Taxonomy" id="3117745"/>
    <lineage>
        <taxon>Bacteria</taxon>
        <taxon>Bacillati</taxon>
        <taxon>Bacillota</taxon>
        <taxon>Bacilli</taxon>
        <taxon>Bacillales</taxon>
        <taxon>Bacillaceae</taxon>
        <taxon>Psychrobacillus</taxon>
    </lineage>
</organism>
<feature type="domain" description="TRAP C4-dicarboxylate transport system permease DctM subunit" evidence="8">
    <location>
        <begin position="20"/>
        <end position="435"/>
    </location>
</feature>
<gene>
    <name evidence="9" type="ORF">WAX74_19685</name>
</gene>
<evidence type="ECO:0000313" key="10">
    <source>
        <dbReference type="Proteomes" id="UP001364890"/>
    </source>
</evidence>
<keyword evidence="6 7" id="KW-0472">Membrane</keyword>
<dbReference type="Pfam" id="PF06808">
    <property type="entry name" value="DctM"/>
    <property type="match status" value="1"/>
</dbReference>
<keyword evidence="10" id="KW-1185">Reference proteome</keyword>
<evidence type="ECO:0000256" key="1">
    <source>
        <dbReference type="ARBA" id="ARBA00004429"/>
    </source>
</evidence>
<keyword evidence="4 7" id="KW-0812">Transmembrane</keyword>
<dbReference type="PANTHER" id="PTHR33362">
    <property type="entry name" value="SIALIC ACID TRAP TRANSPORTER PERMEASE PROTEIN SIAT-RELATED"/>
    <property type="match status" value="1"/>
</dbReference>
<dbReference type="PANTHER" id="PTHR33362:SF2">
    <property type="entry name" value="TRAP TRANSPORTER LARGE PERMEASE PROTEIN"/>
    <property type="match status" value="1"/>
</dbReference>
<feature type="transmembrane region" description="Helical" evidence="7">
    <location>
        <begin position="368"/>
        <end position="395"/>
    </location>
</feature>
<accession>A0ABU8F9Y7</accession>
<evidence type="ECO:0000256" key="5">
    <source>
        <dbReference type="ARBA" id="ARBA00022989"/>
    </source>
</evidence>
<feature type="transmembrane region" description="Helical" evidence="7">
    <location>
        <begin position="305"/>
        <end position="322"/>
    </location>
</feature>
<feature type="transmembrane region" description="Helical" evidence="7">
    <location>
        <begin position="180"/>
        <end position="203"/>
    </location>
</feature>
<feature type="transmembrane region" description="Helical" evidence="7">
    <location>
        <begin position="6"/>
        <end position="22"/>
    </location>
</feature>
<dbReference type="Proteomes" id="UP001364890">
    <property type="component" value="Unassembled WGS sequence"/>
</dbReference>
<evidence type="ECO:0000313" key="9">
    <source>
        <dbReference type="EMBL" id="MEI4771827.1"/>
    </source>
</evidence>
<feature type="transmembrane region" description="Helical" evidence="7">
    <location>
        <begin position="29"/>
        <end position="46"/>
    </location>
</feature>
<dbReference type="RefSeq" id="WP_336499376.1">
    <property type="nucleotide sequence ID" value="NZ_JBAWSY010000029.1"/>
</dbReference>
<evidence type="ECO:0000256" key="4">
    <source>
        <dbReference type="ARBA" id="ARBA00022692"/>
    </source>
</evidence>
<evidence type="ECO:0000259" key="8">
    <source>
        <dbReference type="Pfam" id="PF06808"/>
    </source>
</evidence>
<comment type="subcellular location">
    <subcellularLocation>
        <location evidence="1">Cell inner membrane</location>
        <topology evidence="1">Multi-pass membrane protein</topology>
    </subcellularLocation>
</comment>
<dbReference type="EMBL" id="JBAWSY010000029">
    <property type="protein sequence ID" value="MEI4771827.1"/>
    <property type="molecule type" value="Genomic_DNA"/>
</dbReference>
<feature type="transmembrane region" description="Helical" evidence="7">
    <location>
        <begin position="224"/>
        <end position="245"/>
    </location>
</feature>
<evidence type="ECO:0000256" key="2">
    <source>
        <dbReference type="ARBA" id="ARBA00022475"/>
    </source>
</evidence>
<keyword evidence="2" id="KW-1003">Cell membrane</keyword>
<proteinExistence type="predicted"/>
<evidence type="ECO:0000256" key="3">
    <source>
        <dbReference type="ARBA" id="ARBA00022519"/>
    </source>
</evidence>
<evidence type="ECO:0000256" key="7">
    <source>
        <dbReference type="SAM" id="Phobius"/>
    </source>
</evidence>
<reference evidence="9 10" key="1">
    <citation type="submission" date="2024-01" db="EMBL/GenBank/DDBJ databases">
        <title>Seven novel Bacillus-like species.</title>
        <authorList>
            <person name="Liu G."/>
        </authorList>
    </citation>
    <scope>NUCLEOTIDE SEQUENCE [LARGE SCALE GENOMIC DNA]</scope>
    <source>
        <strain evidence="9 10">FJAT-51614</strain>
    </source>
</reference>
<name>A0ABU8F9Y7_9BACI</name>
<keyword evidence="3" id="KW-0997">Cell inner membrane</keyword>
<dbReference type="InterPro" id="IPR004681">
    <property type="entry name" value="TRAP_DctM"/>
</dbReference>